<evidence type="ECO:0000256" key="5">
    <source>
        <dbReference type="ARBA" id="ARBA00023004"/>
    </source>
</evidence>
<proteinExistence type="inferred from homology"/>
<keyword evidence="9" id="KW-1185">Reference proteome</keyword>
<dbReference type="GO" id="GO:0016705">
    <property type="term" value="F:oxidoreductase activity, acting on paired donors, with incorporation or reduction of molecular oxygen"/>
    <property type="evidence" value="ECO:0007669"/>
    <property type="project" value="InterPro"/>
</dbReference>
<gene>
    <name evidence="8" type="ORF">C8A03DRAFT_31309</name>
</gene>
<evidence type="ECO:0000256" key="6">
    <source>
        <dbReference type="PIRSR" id="PIRSR602401-1"/>
    </source>
</evidence>
<dbReference type="InterPro" id="IPR036396">
    <property type="entry name" value="Cyt_P450_sf"/>
</dbReference>
<evidence type="ECO:0000256" key="2">
    <source>
        <dbReference type="ARBA" id="ARBA00010617"/>
    </source>
</evidence>
<organism evidence="8 9">
    <name type="scientific">Achaetomium macrosporum</name>
    <dbReference type="NCBI Taxonomy" id="79813"/>
    <lineage>
        <taxon>Eukaryota</taxon>
        <taxon>Fungi</taxon>
        <taxon>Dikarya</taxon>
        <taxon>Ascomycota</taxon>
        <taxon>Pezizomycotina</taxon>
        <taxon>Sordariomycetes</taxon>
        <taxon>Sordariomycetidae</taxon>
        <taxon>Sordariales</taxon>
        <taxon>Chaetomiaceae</taxon>
        <taxon>Achaetomium</taxon>
    </lineage>
</organism>
<keyword evidence="3 6" id="KW-0349">Heme</keyword>
<comment type="caution">
    <text evidence="8">The sequence shown here is derived from an EMBL/GenBank/DDBJ whole genome shotgun (WGS) entry which is preliminary data.</text>
</comment>
<evidence type="ECO:0000256" key="3">
    <source>
        <dbReference type="ARBA" id="ARBA00022617"/>
    </source>
</evidence>
<dbReference type="PANTHER" id="PTHR24305:SF232">
    <property type="entry name" value="P450, PUTATIVE (EUROFUNG)-RELATED"/>
    <property type="match status" value="1"/>
</dbReference>
<evidence type="ECO:0000256" key="4">
    <source>
        <dbReference type="ARBA" id="ARBA00022723"/>
    </source>
</evidence>
<dbReference type="Gene3D" id="1.10.630.10">
    <property type="entry name" value="Cytochrome P450"/>
    <property type="match status" value="1"/>
</dbReference>
<reference evidence="8" key="2">
    <citation type="submission" date="2023-05" db="EMBL/GenBank/DDBJ databases">
        <authorList>
            <consortium name="Lawrence Berkeley National Laboratory"/>
            <person name="Steindorff A."/>
            <person name="Hensen N."/>
            <person name="Bonometti L."/>
            <person name="Westerberg I."/>
            <person name="Brannstrom I.O."/>
            <person name="Guillou S."/>
            <person name="Cros-Aarteil S."/>
            <person name="Calhoun S."/>
            <person name="Haridas S."/>
            <person name="Kuo A."/>
            <person name="Mondo S."/>
            <person name="Pangilinan J."/>
            <person name="Riley R."/>
            <person name="Labutti K."/>
            <person name="Andreopoulos B."/>
            <person name="Lipzen A."/>
            <person name="Chen C."/>
            <person name="Yanf M."/>
            <person name="Daum C."/>
            <person name="Ng V."/>
            <person name="Clum A."/>
            <person name="Ohm R."/>
            <person name="Martin F."/>
            <person name="Silar P."/>
            <person name="Natvig D."/>
            <person name="Lalanne C."/>
            <person name="Gautier V."/>
            <person name="Ament-Velasquez S.L."/>
            <person name="Kruys A."/>
            <person name="Hutchinson M.I."/>
            <person name="Powell A.J."/>
            <person name="Barry K."/>
            <person name="Miller A.N."/>
            <person name="Grigoriev I.V."/>
            <person name="Debuchy R."/>
            <person name="Gladieux P."/>
            <person name="Thoren M.H."/>
            <person name="Johannesson H."/>
        </authorList>
    </citation>
    <scope>NUCLEOTIDE SEQUENCE</scope>
    <source>
        <strain evidence="8">CBS 532.94</strain>
    </source>
</reference>
<keyword evidence="5 6" id="KW-0408">Iron</keyword>
<feature type="transmembrane region" description="Helical" evidence="7">
    <location>
        <begin position="7"/>
        <end position="30"/>
    </location>
</feature>
<accession>A0AAN7HE83</accession>
<evidence type="ECO:0000313" key="9">
    <source>
        <dbReference type="Proteomes" id="UP001303760"/>
    </source>
</evidence>
<protein>
    <submittedName>
        <fullName evidence="8">Cytochrome P450</fullName>
    </submittedName>
</protein>
<evidence type="ECO:0000313" key="8">
    <source>
        <dbReference type="EMBL" id="KAK4240603.1"/>
    </source>
</evidence>
<dbReference type="AlphaFoldDB" id="A0AAN7HE83"/>
<keyword evidence="7" id="KW-0812">Transmembrane</keyword>
<sequence>MAIDLGALYAPGIPVVLLVAFAAYTIYAYFSDGLSHIPGPAIARISNLWKINAAFHAEMPWRNIALHRKYGPLVRIGHNMVSVNDPEAYPVINGFKRVFRKTKFYSTAEAWYKGKPLPTIITARDRQYHSQLLRVAGGAYSIASGPQMEAKMQPLVDLLLSKMNEFGQSGKRPVNVARLLAHFAFDAMGIINVSEPFGFLEKDVDVQGAIQAIDLANTYFSVIAQAPWMHTFLLGNRFAQSVMEKQNPVLNLALAMVDKRLAAVANADEEKKPDKGGDFLGRLLELNESAEVSKAGNKLRYEQIVSLVLANTMAGYATVAIALRSILYLLARHRDVYARLQRELDEAFASGALSQPPNHTVAEASKLPYLDAVIVEALRVHPVLGLILEREVPEGGAVLAGQHVPEGTIVGFNPWVILHNTQVYGEDADVFRPERWLEADETRLREMKRCNITFGAGPRTCQGKNIGMMEILKLMPALMHRFDFALANPGEEWQVTGHWFTMQSKMDMIFTPRRQQ</sequence>
<dbReference type="PANTHER" id="PTHR24305">
    <property type="entry name" value="CYTOCHROME P450"/>
    <property type="match status" value="1"/>
</dbReference>
<dbReference type="SUPFAM" id="SSF48264">
    <property type="entry name" value="Cytochrome P450"/>
    <property type="match status" value="1"/>
</dbReference>
<evidence type="ECO:0000256" key="1">
    <source>
        <dbReference type="ARBA" id="ARBA00001971"/>
    </source>
</evidence>
<dbReference type="EMBL" id="MU860037">
    <property type="protein sequence ID" value="KAK4240603.1"/>
    <property type="molecule type" value="Genomic_DNA"/>
</dbReference>
<dbReference type="GO" id="GO:0004497">
    <property type="term" value="F:monooxygenase activity"/>
    <property type="evidence" value="ECO:0007669"/>
    <property type="project" value="InterPro"/>
</dbReference>
<dbReference type="GO" id="GO:0020037">
    <property type="term" value="F:heme binding"/>
    <property type="evidence" value="ECO:0007669"/>
    <property type="project" value="InterPro"/>
</dbReference>
<keyword evidence="7" id="KW-1133">Transmembrane helix</keyword>
<dbReference type="PRINTS" id="PR00463">
    <property type="entry name" value="EP450I"/>
</dbReference>
<feature type="binding site" description="axial binding residue" evidence="6">
    <location>
        <position position="461"/>
    </location>
    <ligand>
        <name>heme</name>
        <dbReference type="ChEBI" id="CHEBI:30413"/>
    </ligand>
    <ligandPart>
        <name>Fe</name>
        <dbReference type="ChEBI" id="CHEBI:18248"/>
    </ligandPart>
</feature>
<dbReference type="InterPro" id="IPR001128">
    <property type="entry name" value="Cyt_P450"/>
</dbReference>
<comment type="similarity">
    <text evidence="2">Belongs to the cytochrome P450 family.</text>
</comment>
<comment type="cofactor">
    <cofactor evidence="1 6">
        <name>heme</name>
        <dbReference type="ChEBI" id="CHEBI:30413"/>
    </cofactor>
</comment>
<keyword evidence="7" id="KW-0472">Membrane</keyword>
<dbReference type="PRINTS" id="PR00385">
    <property type="entry name" value="P450"/>
</dbReference>
<keyword evidence="4 6" id="KW-0479">Metal-binding</keyword>
<dbReference type="Proteomes" id="UP001303760">
    <property type="component" value="Unassembled WGS sequence"/>
</dbReference>
<dbReference type="InterPro" id="IPR002401">
    <property type="entry name" value="Cyt_P450_E_grp-I"/>
</dbReference>
<dbReference type="InterPro" id="IPR050121">
    <property type="entry name" value="Cytochrome_P450_monoxygenase"/>
</dbReference>
<evidence type="ECO:0000256" key="7">
    <source>
        <dbReference type="SAM" id="Phobius"/>
    </source>
</evidence>
<reference evidence="8" key="1">
    <citation type="journal article" date="2023" name="Mol. Phylogenet. Evol.">
        <title>Genome-scale phylogeny and comparative genomics of the fungal order Sordariales.</title>
        <authorList>
            <person name="Hensen N."/>
            <person name="Bonometti L."/>
            <person name="Westerberg I."/>
            <person name="Brannstrom I.O."/>
            <person name="Guillou S."/>
            <person name="Cros-Aarteil S."/>
            <person name="Calhoun S."/>
            <person name="Haridas S."/>
            <person name="Kuo A."/>
            <person name="Mondo S."/>
            <person name="Pangilinan J."/>
            <person name="Riley R."/>
            <person name="LaButti K."/>
            <person name="Andreopoulos B."/>
            <person name="Lipzen A."/>
            <person name="Chen C."/>
            <person name="Yan M."/>
            <person name="Daum C."/>
            <person name="Ng V."/>
            <person name="Clum A."/>
            <person name="Steindorff A."/>
            <person name="Ohm R.A."/>
            <person name="Martin F."/>
            <person name="Silar P."/>
            <person name="Natvig D.O."/>
            <person name="Lalanne C."/>
            <person name="Gautier V."/>
            <person name="Ament-Velasquez S.L."/>
            <person name="Kruys A."/>
            <person name="Hutchinson M.I."/>
            <person name="Powell A.J."/>
            <person name="Barry K."/>
            <person name="Miller A.N."/>
            <person name="Grigoriev I.V."/>
            <person name="Debuchy R."/>
            <person name="Gladieux P."/>
            <person name="Hiltunen Thoren M."/>
            <person name="Johannesson H."/>
        </authorList>
    </citation>
    <scope>NUCLEOTIDE SEQUENCE</scope>
    <source>
        <strain evidence="8">CBS 532.94</strain>
    </source>
</reference>
<dbReference type="CDD" id="cd11060">
    <property type="entry name" value="CYP57A1-like"/>
    <property type="match status" value="1"/>
</dbReference>
<dbReference type="Pfam" id="PF00067">
    <property type="entry name" value="p450"/>
    <property type="match status" value="1"/>
</dbReference>
<name>A0AAN7HE83_9PEZI</name>
<dbReference type="GO" id="GO:0005506">
    <property type="term" value="F:iron ion binding"/>
    <property type="evidence" value="ECO:0007669"/>
    <property type="project" value="InterPro"/>
</dbReference>